<feature type="region of interest" description="Disordered" evidence="5">
    <location>
        <begin position="1"/>
        <end position="26"/>
    </location>
</feature>
<evidence type="ECO:0000313" key="7">
    <source>
        <dbReference type="EMBL" id="KAF9893212.1"/>
    </source>
</evidence>
<reference evidence="7" key="2">
    <citation type="submission" date="2020-02" db="EMBL/GenBank/DDBJ databases">
        <authorList>
            <person name="Gilchrist C.L.M."/>
            <person name="Chooi Y.-H."/>
        </authorList>
    </citation>
    <scope>NUCLEOTIDE SEQUENCE</scope>
    <source>
        <strain evidence="7">MST-FP2251</strain>
    </source>
</reference>
<dbReference type="GO" id="GO:0008270">
    <property type="term" value="F:zinc ion binding"/>
    <property type="evidence" value="ECO:0007669"/>
    <property type="project" value="InterPro"/>
</dbReference>
<evidence type="ECO:0000256" key="5">
    <source>
        <dbReference type="SAM" id="MobiDB-lite"/>
    </source>
</evidence>
<protein>
    <recommendedName>
        <fullName evidence="6">Zn(2)-C6 fungal-type domain-containing protein</fullName>
    </recommendedName>
</protein>
<feature type="compositionally biased region" description="Polar residues" evidence="5">
    <location>
        <begin position="113"/>
        <end position="122"/>
    </location>
</feature>
<comment type="caution">
    <text evidence="7">The sequence shown here is derived from an EMBL/GenBank/DDBJ whole genome shotgun (WGS) entry which is preliminary data.</text>
</comment>
<keyword evidence="3" id="KW-0804">Transcription</keyword>
<evidence type="ECO:0000313" key="8">
    <source>
        <dbReference type="Proteomes" id="UP001194746"/>
    </source>
</evidence>
<evidence type="ECO:0000256" key="3">
    <source>
        <dbReference type="ARBA" id="ARBA00023163"/>
    </source>
</evidence>
<feature type="compositionally biased region" description="Polar residues" evidence="5">
    <location>
        <begin position="755"/>
        <end position="765"/>
    </location>
</feature>
<dbReference type="PANTHER" id="PTHR31069:SF28">
    <property type="entry name" value="ZN(II)2CYS6 TRANSCRIPTION FACTOR (EUROFUNG)"/>
    <property type="match status" value="1"/>
</dbReference>
<sequence length="820" mass="90975">MASASPAKSRKPSSNIPPRKRRKRTVVTGAADDCFTCSRQGAQCDRRRPFCSQCLDSGLECAGYKTTLTWGVGVASRGKLRGLSLPITGSQPAEVSPQPCHPTHLPNDPFLSEPTNPTASPTSLYSSLASCAVPPLPNRQEWASLVPTPLTRFPKPPPPDAPAPQLFHEPPSSHSADSYLPSTEPPPYMEKLPTTPPPLNAQILSLGYTGVAAASETISEERRHLTSATLSVAEWPWNLPVLHDSEIEDVLENDDDSETTSWVNSYIPTFSQQLVARSVGKTPRLRYLISYYAEVIAPMIVAFDSPANPFRTCVLQLAQSSESLQEAIAALSTSNIRQRRERKMTSTERTIPARMSSLAHRALTDSAFQHTALSPEDLAHHERYHRWKAVNALNIELGDPNRRLSDSVLATLLILCLFHGCDTGIAPFRTQFAGVTKLLAIRMRSSTHMSDELKWFIRMFTWYDTMTATTNDREMQLRGICLQIASVTDSDWGLENMAGCDPVLFKYLTQLGRLNALSQSKDSDTQPLLDISVSSATVPPGIAYTQPLDGLLGCVGAPGPLAFPPPLPSRTGLGDVCSLRLEFWAEWHSLRQKLESWRLSTQNRSRMCTSGTYFHTAPTPPISPPSPSVVSPQNMQDVYHISESFRHAALLYTERLAYPKLPSNHPRIQHLVHCTMQHISLAQSDVYLLWPLFIAGSECVHPSHRTTIQQRCRDISKDSGFLNNLVCLELLEKIWAEDAIVNGPQERYPRDPSDTKSWNTSAENFNPANPYLRDDFLRTHSLPPNGFPAIPTASCQPTRHGLRWHGAMQARRGEGEYMVV</sequence>
<dbReference type="GO" id="GO:0009893">
    <property type="term" value="P:positive regulation of metabolic process"/>
    <property type="evidence" value="ECO:0007669"/>
    <property type="project" value="UniProtKB-ARBA"/>
</dbReference>
<keyword evidence="2" id="KW-0238">DNA-binding</keyword>
<dbReference type="GO" id="GO:0003677">
    <property type="term" value="F:DNA binding"/>
    <property type="evidence" value="ECO:0007669"/>
    <property type="project" value="UniProtKB-KW"/>
</dbReference>
<dbReference type="InterPro" id="IPR050675">
    <property type="entry name" value="OAF3"/>
</dbReference>
<name>A0AAD4CVH8_ASPNN</name>
<dbReference type="AlphaFoldDB" id="A0AAD4CVH8"/>
<feature type="region of interest" description="Disordered" evidence="5">
    <location>
        <begin position="148"/>
        <end position="187"/>
    </location>
</feature>
<feature type="region of interest" description="Disordered" evidence="5">
    <location>
        <begin position="91"/>
        <end position="122"/>
    </location>
</feature>
<dbReference type="PANTHER" id="PTHR31069">
    <property type="entry name" value="OLEATE-ACTIVATED TRANSCRIPTION FACTOR 1-RELATED"/>
    <property type="match status" value="1"/>
</dbReference>
<organism evidence="7 8">
    <name type="scientific">Aspergillus nanangensis</name>
    <dbReference type="NCBI Taxonomy" id="2582783"/>
    <lineage>
        <taxon>Eukaryota</taxon>
        <taxon>Fungi</taxon>
        <taxon>Dikarya</taxon>
        <taxon>Ascomycota</taxon>
        <taxon>Pezizomycotina</taxon>
        <taxon>Eurotiomycetes</taxon>
        <taxon>Eurotiomycetidae</taxon>
        <taxon>Eurotiales</taxon>
        <taxon>Aspergillaceae</taxon>
        <taxon>Aspergillus</taxon>
        <taxon>Aspergillus subgen. Circumdati</taxon>
    </lineage>
</organism>
<dbReference type="Proteomes" id="UP001194746">
    <property type="component" value="Unassembled WGS sequence"/>
</dbReference>
<reference evidence="7" key="1">
    <citation type="journal article" date="2019" name="Beilstein J. Org. Chem.">
        <title>Nanangenines: drimane sesquiterpenoids as the dominant metabolite cohort of a novel Australian fungus, Aspergillus nanangensis.</title>
        <authorList>
            <person name="Lacey H.J."/>
            <person name="Gilchrist C.L.M."/>
            <person name="Crombie A."/>
            <person name="Kalaitzis J.A."/>
            <person name="Vuong D."/>
            <person name="Rutledge P.J."/>
            <person name="Turner P."/>
            <person name="Pitt J.I."/>
            <person name="Lacey E."/>
            <person name="Chooi Y.H."/>
            <person name="Piggott A.M."/>
        </authorList>
    </citation>
    <scope>NUCLEOTIDE SEQUENCE</scope>
    <source>
        <strain evidence="7">MST-FP2251</strain>
    </source>
</reference>
<evidence type="ECO:0000256" key="4">
    <source>
        <dbReference type="ARBA" id="ARBA00023242"/>
    </source>
</evidence>
<dbReference type="PROSITE" id="PS50048">
    <property type="entry name" value="ZN2_CY6_FUNGAL_2"/>
    <property type="match status" value="1"/>
</dbReference>
<dbReference type="InterPro" id="IPR021858">
    <property type="entry name" value="Fun_TF"/>
</dbReference>
<evidence type="ECO:0000259" key="6">
    <source>
        <dbReference type="PROSITE" id="PS50048"/>
    </source>
</evidence>
<evidence type="ECO:0000256" key="2">
    <source>
        <dbReference type="ARBA" id="ARBA00023125"/>
    </source>
</evidence>
<proteinExistence type="predicted"/>
<keyword evidence="4" id="KW-0539">Nucleus</keyword>
<dbReference type="SUPFAM" id="SSF57701">
    <property type="entry name" value="Zn2/Cys6 DNA-binding domain"/>
    <property type="match status" value="1"/>
</dbReference>
<feature type="domain" description="Zn(2)-C6 fungal-type" evidence="6">
    <location>
        <begin position="33"/>
        <end position="61"/>
    </location>
</feature>
<dbReference type="Pfam" id="PF00172">
    <property type="entry name" value="Zn_clus"/>
    <property type="match status" value="1"/>
</dbReference>
<gene>
    <name evidence="7" type="ORF">FE257_011635</name>
</gene>
<dbReference type="InterPro" id="IPR001138">
    <property type="entry name" value="Zn2Cys6_DnaBD"/>
</dbReference>
<evidence type="ECO:0000256" key="1">
    <source>
        <dbReference type="ARBA" id="ARBA00023015"/>
    </source>
</evidence>
<dbReference type="GO" id="GO:0000981">
    <property type="term" value="F:DNA-binding transcription factor activity, RNA polymerase II-specific"/>
    <property type="evidence" value="ECO:0007669"/>
    <property type="project" value="InterPro"/>
</dbReference>
<dbReference type="CDD" id="cd00067">
    <property type="entry name" value="GAL4"/>
    <property type="match status" value="1"/>
</dbReference>
<accession>A0AAD4CVH8</accession>
<feature type="region of interest" description="Disordered" evidence="5">
    <location>
        <begin position="746"/>
        <end position="765"/>
    </location>
</feature>
<dbReference type="Pfam" id="PF11951">
    <property type="entry name" value="Fungal_trans_2"/>
    <property type="match status" value="1"/>
</dbReference>
<keyword evidence="8" id="KW-1185">Reference proteome</keyword>
<dbReference type="InterPro" id="IPR036864">
    <property type="entry name" value="Zn2-C6_fun-type_DNA-bd_sf"/>
</dbReference>
<dbReference type="EMBL" id="VCAU01000008">
    <property type="protein sequence ID" value="KAF9893212.1"/>
    <property type="molecule type" value="Genomic_DNA"/>
</dbReference>
<keyword evidence="1" id="KW-0805">Transcription regulation</keyword>